<dbReference type="InterPro" id="IPR040976">
    <property type="entry name" value="Pkinase_fungal"/>
</dbReference>
<gene>
    <name evidence="3" type="ORF">D9756_001071</name>
</gene>
<proteinExistence type="predicted"/>
<evidence type="ECO:0000259" key="2">
    <source>
        <dbReference type="Pfam" id="PF17667"/>
    </source>
</evidence>
<reference evidence="3 4" key="1">
    <citation type="journal article" date="2020" name="ISME J.">
        <title>Uncovering the hidden diversity of litter-decomposition mechanisms in mushroom-forming fungi.</title>
        <authorList>
            <person name="Floudas D."/>
            <person name="Bentzer J."/>
            <person name="Ahren D."/>
            <person name="Johansson T."/>
            <person name="Persson P."/>
            <person name="Tunlid A."/>
        </authorList>
    </citation>
    <scope>NUCLEOTIDE SEQUENCE [LARGE SCALE GENOMIC DNA]</scope>
    <source>
        <strain evidence="3 4">CBS 146.42</strain>
    </source>
</reference>
<feature type="compositionally biased region" description="Basic and acidic residues" evidence="1">
    <location>
        <begin position="787"/>
        <end position="802"/>
    </location>
</feature>
<evidence type="ECO:0000256" key="1">
    <source>
        <dbReference type="SAM" id="MobiDB-lite"/>
    </source>
</evidence>
<dbReference type="EMBL" id="JAACJO010000001">
    <property type="protein sequence ID" value="KAF5363407.1"/>
    <property type="molecule type" value="Genomic_DNA"/>
</dbReference>
<feature type="region of interest" description="Disordered" evidence="1">
    <location>
        <begin position="1"/>
        <end position="43"/>
    </location>
</feature>
<dbReference type="Proteomes" id="UP000559027">
    <property type="component" value="Unassembled WGS sequence"/>
</dbReference>
<evidence type="ECO:0000313" key="3">
    <source>
        <dbReference type="EMBL" id="KAF5363407.1"/>
    </source>
</evidence>
<accession>A0A8H5GEC0</accession>
<dbReference type="Gene3D" id="1.10.510.10">
    <property type="entry name" value="Transferase(Phosphotransferase) domain 1"/>
    <property type="match status" value="1"/>
</dbReference>
<dbReference type="InterPro" id="IPR011009">
    <property type="entry name" value="Kinase-like_dom_sf"/>
</dbReference>
<keyword evidence="4" id="KW-1185">Reference proteome</keyword>
<dbReference type="SUPFAM" id="SSF56112">
    <property type="entry name" value="Protein kinase-like (PK-like)"/>
    <property type="match status" value="1"/>
</dbReference>
<sequence length="856" mass="97163">MAKSRNTAPPMDRPTTPESSVRSKPNSLTPRTPKEDPDARQVGINHRRKAVAEAMVHEILECSVETFLDHYAPFKPSPDSIEAICQKLKHEGLLVPTTHLTHAKDAPMQPPQSEDSFGWNDLEGCTPSKIIGTEQGIFKTIEEIVEAVVEPSSGTNDHVDGHRPNYQYKDCPNGNMIGEIQGATFRLDACIIPKNSPSAESTTVNTWEAAVIAEFKRGEQSEIDNRKQLVSAASFIMNDDPRRMWMYGITIEDASMSLWYFSRSHSVKSLPFDFTKDYRAFVHVFLSFLYAEPDKMGFDPTVHRVFLKDKNRKEKTHYIYEIGPRNNPQFYRTTRAIFNPDVLCITGRKTRVWEAVRVAGHYPGQYSQALNGGRKYAIKNVWLNEGARTEREILNAVFTRLAEVSENPPDYDWSSESLQAVITEALRDGNYKKYFMNIVTDSRGFSCRAPPQGVRHNSKILWESLKELTPAQISRATDHRSSQRESASLSGSMRFRESPNNWSQQPLLEREYKAKQQYRLVYSDVGQSLHNSKDFPTAFHAIQDVFIALVLLFLANWMHRDVSTGNIIVIEKNGKVSGKLSDLEYAKEFCSDQAPAKDPKTGTPFFMPYEMHSGQKIYIQPPVAPTRSDFTGGPSAQRPVYVANQFQEETLIFRFSYDLESLWWIMLWFFLARLNHLSAYNLARCVFTYGIRPSDMRGTIFKTGSGTSIISTAIAPELTAIYPLAEQIRVQLLISHAQVSPNSQDYAILYGTYWWYLCHMVTDVEPLKDLPFIDVENPDTRPTVATDGEKSLRPSTDAHDDAPYVPNSDSRVPKRPDDNTVEGGEEGSSKRQRTIADTVKARHRHPSNMGHRIYTP</sequence>
<feature type="compositionally biased region" description="Polar residues" evidence="1">
    <location>
        <begin position="16"/>
        <end position="30"/>
    </location>
</feature>
<evidence type="ECO:0000313" key="4">
    <source>
        <dbReference type="Proteomes" id="UP000559027"/>
    </source>
</evidence>
<feature type="region of interest" description="Disordered" evidence="1">
    <location>
        <begin position="777"/>
        <end position="856"/>
    </location>
</feature>
<feature type="domain" description="Fungal-type protein kinase" evidence="2">
    <location>
        <begin position="188"/>
        <end position="669"/>
    </location>
</feature>
<dbReference type="PANTHER" id="PTHR38248">
    <property type="entry name" value="FUNK1 6"/>
    <property type="match status" value="1"/>
</dbReference>
<name>A0A8H5GEC0_9AGAR</name>
<protein>
    <recommendedName>
        <fullName evidence="2">Fungal-type protein kinase domain-containing protein</fullName>
    </recommendedName>
</protein>
<dbReference type="OrthoDB" id="3271139at2759"/>
<dbReference type="AlphaFoldDB" id="A0A8H5GEC0"/>
<organism evidence="3 4">
    <name type="scientific">Leucocoprinus leucothites</name>
    <dbReference type="NCBI Taxonomy" id="201217"/>
    <lineage>
        <taxon>Eukaryota</taxon>
        <taxon>Fungi</taxon>
        <taxon>Dikarya</taxon>
        <taxon>Basidiomycota</taxon>
        <taxon>Agaricomycotina</taxon>
        <taxon>Agaricomycetes</taxon>
        <taxon>Agaricomycetidae</taxon>
        <taxon>Agaricales</taxon>
        <taxon>Agaricineae</taxon>
        <taxon>Agaricaceae</taxon>
        <taxon>Leucocoprinus</taxon>
    </lineage>
</organism>
<comment type="caution">
    <text evidence="3">The sequence shown here is derived from an EMBL/GenBank/DDBJ whole genome shotgun (WGS) entry which is preliminary data.</text>
</comment>
<feature type="region of interest" description="Disordered" evidence="1">
    <location>
        <begin position="473"/>
        <end position="500"/>
    </location>
</feature>
<dbReference type="Pfam" id="PF17667">
    <property type="entry name" value="Pkinase_fungal"/>
    <property type="match status" value="1"/>
</dbReference>
<dbReference type="PANTHER" id="PTHR38248:SF2">
    <property type="entry name" value="FUNK1 11"/>
    <property type="match status" value="1"/>
</dbReference>